<dbReference type="AlphaFoldDB" id="A0A9Q0E6C5"/>
<keyword evidence="2" id="KW-1185">Reference proteome</keyword>
<reference evidence="1" key="1">
    <citation type="submission" date="2022-07" db="EMBL/GenBank/DDBJ databases">
        <title>Chromosome-level genome of Muraenolepis orangiensis.</title>
        <authorList>
            <person name="Kim J."/>
        </authorList>
    </citation>
    <scope>NUCLEOTIDE SEQUENCE</scope>
    <source>
        <strain evidence="1">KU_S4_2022</strain>
        <tissue evidence="1">Muscle</tissue>
    </source>
</reference>
<dbReference type="EMBL" id="JANIIK010000047">
    <property type="protein sequence ID" value="KAJ3600869.1"/>
    <property type="molecule type" value="Genomic_DNA"/>
</dbReference>
<organism evidence="1 2">
    <name type="scientific">Muraenolepis orangiensis</name>
    <name type="common">Patagonian moray cod</name>
    <dbReference type="NCBI Taxonomy" id="630683"/>
    <lineage>
        <taxon>Eukaryota</taxon>
        <taxon>Metazoa</taxon>
        <taxon>Chordata</taxon>
        <taxon>Craniata</taxon>
        <taxon>Vertebrata</taxon>
        <taxon>Euteleostomi</taxon>
        <taxon>Actinopterygii</taxon>
        <taxon>Neopterygii</taxon>
        <taxon>Teleostei</taxon>
        <taxon>Neoteleostei</taxon>
        <taxon>Acanthomorphata</taxon>
        <taxon>Zeiogadaria</taxon>
        <taxon>Gadariae</taxon>
        <taxon>Gadiformes</taxon>
        <taxon>Muraenolepidoidei</taxon>
        <taxon>Muraenolepididae</taxon>
        <taxon>Muraenolepis</taxon>
    </lineage>
</organism>
<protein>
    <submittedName>
        <fullName evidence="1">Uncharacterized protein</fullName>
    </submittedName>
</protein>
<proteinExistence type="predicted"/>
<comment type="caution">
    <text evidence="1">The sequence shown here is derived from an EMBL/GenBank/DDBJ whole genome shotgun (WGS) entry which is preliminary data.</text>
</comment>
<dbReference type="OrthoDB" id="6761011at2759"/>
<name>A0A9Q0E6C5_9TELE</name>
<accession>A0A9Q0E6C5</accession>
<evidence type="ECO:0000313" key="1">
    <source>
        <dbReference type="EMBL" id="KAJ3600869.1"/>
    </source>
</evidence>
<evidence type="ECO:0000313" key="2">
    <source>
        <dbReference type="Proteomes" id="UP001148018"/>
    </source>
</evidence>
<sequence>MECRYCQRQEERSRGEPVVAAVHPGSDEGWLPLSSQELSHHQAADDTLGRVQGWLEEGRRPAWPEVSAACLEVKVYHAQWANLELRDGVVHRRWQAHGRGTDLLQLLVPRLLRPRVLQLVHRAMGAGHFGNTKDPAPSTWAVLLVGVPAGSGTSCSLL</sequence>
<gene>
    <name evidence="1" type="ORF">NHX12_031843</name>
</gene>
<dbReference type="Proteomes" id="UP001148018">
    <property type="component" value="Unassembled WGS sequence"/>
</dbReference>